<accession>W4FPL8</accession>
<evidence type="ECO:0000256" key="2">
    <source>
        <dbReference type="ARBA" id="ARBA00022448"/>
    </source>
</evidence>
<feature type="transmembrane region" description="Helical" evidence="12">
    <location>
        <begin position="77"/>
        <end position="98"/>
    </location>
</feature>
<dbReference type="Pfam" id="PF17655">
    <property type="entry name" value="IRK_C"/>
    <property type="match status" value="1"/>
</dbReference>
<gene>
    <name evidence="15" type="ORF">H257_15338</name>
</gene>
<sequence length="362" mass="40057">MDTPLLKSTTTTYASASTLVNHHPATARLLDRAGSFNPHVDPDPSTKGLYNISRVGGNWRQIYWDDLFHTVIHTNTIRMLSGIFLTYTAVVFFFATLYYSVSQHDEQCHVGISTLMEAYIFSVETIMTIGYGAPTNDIFYGGCSSMALLLTVESVSGIFLDSLCFGVFFVRFSRATRRATSVVFSKHAVVQQIHGEYCVLFQVCERRRHQLVEAHVRCYGVAKRHSDAPFQTLPMRIQSPDDNLGAFVLLALPQLIVHRIDPSSPLFPPPASSTSSTSSVTQCEIAHHMAQSDLELVVVLEGTDATSGNTMQARYSYTADDIKWHHTFAPCVSRDPVTHGAVVDFDLFHTLVPAPSCPSTVV</sequence>
<dbReference type="GO" id="GO:0034765">
    <property type="term" value="P:regulation of monoatomic ion transmembrane transport"/>
    <property type="evidence" value="ECO:0007669"/>
    <property type="project" value="TreeGrafter"/>
</dbReference>
<evidence type="ECO:0000313" key="15">
    <source>
        <dbReference type="EMBL" id="ETV68769.1"/>
    </source>
</evidence>
<dbReference type="RefSeq" id="XP_009841723.1">
    <property type="nucleotide sequence ID" value="XM_009843421.1"/>
</dbReference>
<keyword evidence="8 11" id="KW-0406">Ion transport</keyword>
<dbReference type="InterPro" id="IPR013518">
    <property type="entry name" value="K_chnl_inward-rec_Kir_cyto"/>
</dbReference>
<dbReference type="AlphaFoldDB" id="W4FPL8"/>
<feature type="transmembrane region" description="Helical" evidence="12">
    <location>
        <begin position="145"/>
        <end position="170"/>
    </location>
</feature>
<protein>
    <recommendedName>
        <fullName evidence="16">Inward rectifier potassium channel C-terminal domain-containing protein</fullName>
    </recommendedName>
</protein>
<organism evidence="15">
    <name type="scientific">Aphanomyces astaci</name>
    <name type="common">Crayfish plague agent</name>
    <dbReference type="NCBI Taxonomy" id="112090"/>
    <lineage>
        <taxon>Eukaryota</taxon>
        <taxon>Sar</taxon>
        <taxon>Stramenopiles</taxon>
        <taxon>Oomycota</taxon>
        <taxon>Saprolegniomycetes</taxon>
        <taxon>Saprolegniales</taxon>
        <taxon>Verrucalvaceae</taxon>
        <taxon>Aphanomyces</taxon>
    </lineage>
</organism>
<dbReference type="Gene3D" id="2.60.40.1400">
    <property type="entry name" value="G protein-activated inward rectifier potassium channel 1"/>
    <property type="match status" value="1"/>
</dbReference>
<evidence type="ECO:0008006" key="16">
    <source>
        <dbReference type="Google" id="ProtNLM"/>
    </source>
</evidence>
<evidence type="ECO:0000256" key="7">
    <source>
        <dbReference type="ARBA" id="ARBA00022989"/>
    </source>
</evidence>
<keyword evidence="9 12" id="KW-0472">Membrane</keyword>
<dbReference type="Gene3D" id="1.10.287.70">
    <property type="match status" value="1"/>
</dbReference>
<keyword evidence="2 11" id="KW-0813">Transport</keyword>
<dbReference type="SUPFAM" id="SSF81324">
    <property type="entry name" value="Voltage-gated potassium channels"/>
    <property type="match status" value="1"/>
</dbReference>
<keyword evidence="10 11" id="KW-0407">Ion channel</keyword>
<evidence type="ECO:0000259" key="14">
    <source>
        <dbReference type="Pfam" id="PF17655"/>
    </source>
</evidence>
<evidence type="ECO:0000259" key="13">
    <source>
        <dbReference type="Pfam" id="PF01007"/>
    </source>
</evidence>
<feature type="domain" description="Inward rectifier potassium channel C-terminal" evidence="14">
    <location>
        <begin position="182"/>
        <end position="357"/>
    </location>
</feature>
<dbReference type="GeneID" id="20817334"/>
<keyword evidence="3 11" id="KW-0633">Potassium transport</keyword>
<dbReference type="GO" id="GO:1990573">
    <property type="term" value="P:potassium ion import across plasma membrane"/>
    <property type="evidence" value="ECO:0007669"/>
    <property type="project" value="TreeGrafter"/>
</dbReference>
<dbReference type="InterPro" id="IPR040445">
    <property type="entry name" value="Kir_TM"/>
</dbReference>
<feature type="transmembrane region" description="Helical" evidence="12">
    <location>
        <begin position="110"/>
        <end position="133"/>
    </location>
</feature>
<evidence type="ECO:0000256" key="5">
    <source>
        <dbReference type="ARBA" id="ARBA00022882"/>
    </source>
</evidence>
<proteinExistence type="inferred from homology"/>
<dbReference type="PRINTS" id="PR01320">
    <property type="entry name" value="KIRCHANNEL"/>
</dbReference>
<evidence type="ECO:0000256" key="8">
    <source>
        <dbReference type="ARBA" id="ARBA00023065"/>
    </source>
</evidence>
<dbReference type="PANTHER" id="PTHR11767:SF103">
    <property type="entry name" value="POTASSIUM CHANNEL INWARDLY RECTIFYING TRANSMEMBRANE DOMAIN-CONTAINING PROTEIN"/>
    <property type="match status" value="1"/>
</dbReference>
<dbReference type="PANTHER" id="PTHR11767">
    <property type="entry name" value="INWARD RECTIFIER POTASSIUM CHANNEL"/>
    <property type="match status" value="1"/>
</dbReference>
<keyword evidence="5 11" id="KW-0851">Voltage-gated channel</keyword>
<dbReference type="GO" id="GO:0005886">
    <property type="term" value="C:plasma membrane"/>
    <property type="evidence" value="ECO:0007669"/>
    <property type="project" value="TreeGrafter"/>
</dbReference>
<keyword evidence="7 12" id="KW-1133">Transmembrane helix</keyword>
<comment type="similarity">
    <text evidence="11">Belongs to the inward rectifier-type potassium channel (TC 1.A.2.1) family.</text>
</comment>
<evidence type="ECO:0000256" key="4">
    <source>
        <dbReference type="ARBA" id="ARBA00022692"/>
    </source>
</evidence>
<evidence type="ECO:0000256" key="9">
    <source>
        <dbReference type="ARBA" id="ARBA00023136"/>
    </source>
</evidence>
<keyword evidence="6 11" id="KW-0630">Potassium</keyword>
<dbReference type="Pfam" id="PF01007">
    <property type="entry name" value="IRK"/>
    <property type="match status" value="1"/>
</dbReference>
<dbReference type="InterPro" id="IPR014756">
    <property type="entry name" value="Ig_E-set"/>
</dbReference>
<evidence type="ECO:0000256" key="6">
    <source>
        <dbReference type="ARBA" id="ARBA00022958"/>
    </source>
</evidence>
<reference evidence="15" key="1">
    <citation type="submission" date="2013-12" db="EMBL/GenBank/DDBJ databases">
        <title>The Genome Sequence of Aphanomyces astaci APO3.</title>
        <authorList>
            <consortium name="The Broad Institute Genomics Platform"/>
            <person name="Russ C."/>
            <person name="Tyler B."/>
            <person name="van West P."/>
            <person name="Dieguez-Uribeondo J."/>
            <person name="Young S.K."/>
            <person name="Zeng Q."/>
            <person name="Gargeya S."/>
            <person name="Fitzgerald M."/>
            <person name="Abouelleil A."/>
            <person name="Alvarado L."/>
            <person name="Chapman S.B."/>
            <person name="Gainer-Dewar J."/>
            <person name="Goldberg J."/>
            <person name="Griggs A."/>
            <person name="Gujja S."/>
            <person name="Hansen M."/>
            <person name="Howarth C."/>
            <person name="Imamovic A."/>
            <person name="Ireland A."/>
            <person name="Larimer J."/>
            <person name="McCowan C."/>
            <person name="Murphy C."/>
            <person name="Pearson M."/>
            <person name="Poon T.W."/>
            <person name="Priest M."/>
            <person name="Roberts A."/>
            <person name="Saif S."/>
            <person name="Shea T."/>
            <person name="Sykes S."/>
            <person name="Wortman J."/>
            <person name="Nusbaum C."/>
            <person name="Birren B."/>
        </authorList>
    </citation>
    <scope>NUCLEOTIDE SEQUENCE [LARGE SCALE GENOMIC DNA]</scope>
    <source>
        <strain evidence="15">APO3</strain>
    </source>
</reference>
<evidence type="ECO:0000256" key="12">
    <source>
        <dbReference type="SAM" id="Phobius"/>
    </source>
</evidence>
<dbReference type="EMBL" id="KI913182">
    <property type="protein sequence ID" value="ETV68769.1"/>
    <property type="molecule type" value="Genomic_DNA"/>
</dbReference>
<comment type="subcellular location">
    <subcellularLocation>
        <location evidence="1 11">Membrane</location>
        <topology evidence="1 11">Multi-pass membrane protein</topology>
    </subcellularLocation>
</comment>
<dbReference type="InterPro" id="IPR041647">
    <property type="entry name" value="IRK_C"/>
</dbReference>
<feature type="domain" description="Potassium channel inwardly rectifying transmembrane" evidence="13">
    <location>
        <begin position="60"/>
        <end position="174"/>
    </location>
</feature>
<dbReference type="OrthoDB" id="273257at2759"/>
<evidence type="ECO:0000256" key="3">
    <source>
        <dbReference type="ARBA" id="ARBA00022538"/>
    </source>
</evidence>
<dbReference type="GO" id="GO:0034702">
    <property type="term" value="C:monoatomic ion channel complex"/>
    <property type="evidence" value="ECO:0007669"/>
    <property type="project" value="UniProtKB-KW"/>
</dbReference>
<evidence type="ECO:0000256" key="1">
    <source>
        <dbReference type="ARBA" id="ARBA00004141"/>
    </source>
</evidence>
<keyword evidence="4 11" id="KW-0812">Transmembrane</keyword>
<dbReference type="SUPFAM" id="SSF81296">
    <property type="entry name" value="E set domains"/>
    <property type="match status" value="1"/>
</dbReference>
<dbReference type="STRING" id="112090.W4FPL8"/>
<evidence type="ECO:0000256" key="11">
    <source>
        <dbReference type="RuleBase" id="RU003822"/>
    </source>
</evidence>
<evidence type="ECO:0000256" key="10">
    <source>
        <dbReference type="ARBA" id="ARBA00023303"/>
    </source>
</evidence>
<dbReference type="InterPro" id="IPR016449">
    <property type="entry name" value="K_chnl_inward-rec_Kir"/>
</dbReference>
<name>W4FPL8_APHAT</name>
<dbReference type="GO" id="GO:0005242">
    <property type="term" value="F:inward rectifier potassium channel activity"/>
    <property type="evidence" value="ECO:0007669"/>
    <property type="project" value="InterPro"/>
</dbReference>
<dbReference type="VEuPathDB" id="FungiDB:H257_15338"/>